<dbReference type="EMBL" id="FO082821">
    <property type="protein sequence ID" value="CCF22260.1"/>
    <property type="molecule type" value="Genomic_DNA"/>
</dbReference>
<gene>
    <name evidence="1" type="ORF">NT26_p10238</name>
</gene>
<keyword evidence="1" id="KW-0614">Plasmid</keyword>
<dbReference type="KEGG" id="rht:NT26_p10238"/>
<dbReference type="Proteomes" id="UP000010792">
    <property type="component" value="Plasmid NT26_p1"/>
</dbReference>
<evidence type="ECO:0000313" key="2">
    <source>
        <dbReference type="Proteomes" id="UP000010792"/>
    </source>
</evidence>
<geneLocation type="plasmid" evidence="1 2">
    <name>NT26_p1</name>
</geneLocation>
<dbReference type="AlphaFoldDB" id="L0NMH9"/>
<keyword evidence="2" id="KW-1185">Reference proteome</keyword>
<sequence>MWIAVVRITISRVCIALKDSNLADESRISFALFASLGATTWRRRILGAASFSCKA</sequence>
<reference evidence="1 2" key="1">
    <citation type="journal article" date="2013" name="Genome Biol. Evol.">
        <title>Life in an arsenic-containing gold mine: genome and physiology of the autotrophic arsenite-oxidizing bacterium rhizobium sp. NT-26.</title>
        <authorList>
            <person name="Andres J."/>
            <person name="Arsene-Ploetze F."/>
            <person name="Barbe V."/>
            <person name="Brochier-Armanet C."/>
            <person name="Cleiss-Arnold J."/>
            <person name="Coppee J.Y."/>
            <person name="Dillies M.A."/>
            <person name="Geist"/>
            <person name="L"/>
            <person name="Joublin A."/>
            <person name="Koechler S."/>
            <person name="Lassalle F."/>
            <person name="Marchal M."/>
            <person name="Medigue C."/>
            <person name="Muller D."/>
            <person name="Nesme X."/>
            <person name="Plewniak F."/>
            <person name="Proux C."/>
            <person name="Ramirez-Bahena M.H."/>
            <person name="Schenowitz C."/>
            <person name="Sismeiro O."/>
            <person name="Vallenet D."/>
            <person name="Santini J.M."/>
            <person name="Bertin P.N."/>
        </authorList>
    </citation>
    <scope>NUCLEOTIDE SEQUENCE [LARGE SCALE GENOMIC DNA]</scope>
    <source>
        <strain evidence="1 2">NT-26</strain>
        <plasmid evidence="1 2">NT26_p1</plasmid>
    </source>
</reference>
<name>L0NMH9_9HYPH</name>
<organism evidence="1 2">
    <name type="scientific">Pseudorhizobium banfieldiae</name>
    <dbReference type="NCBI Taxonomy" id="1125847"/>
    <lineage>
        <taxon>Bacteria</taxon>
        <taxon>Pseudomonadati</taxon>
        <taxon>Pseudomonadota</taxon>
        <taxon>Alphaproteobacteria</taxon>
        <taxon>Hyphomicrobiales</taxon>
        <taxon>Rhizobiaceae</taxon>
        <taxon>Rhizobium/Agrobacterium group</taxon>
        <taxon>Pseudorhizobium</taxon>
    </lineage>
</organism>
<evidence type="ECO:0000313" key="1">
    <source>
        <dbReference type="EMBL" id="CCF22260.1"/>
    </source>
</evidence>
<accession>L0NMH9</accession>
<proteinExistence type="predicted"/>
<protein>
    <submittedName>
        <fullName evidence="1">Uncharacterized protein</fullName>
    </submittedName>
</protein>